<sequence>MSCDIILSLFLPMSQMLGGSGLRLCHRLQNAPKCLAKGSWVENSTGLAFLWKVKELHNLNQRVVGKKQDRRLWTFAEEEVLLAAMMECICDKYRAHNGFKPGYFNEVEKELKKRLLGTTFKAQPNIGVEGEGVEGKSNSRAKGLNGKSFPMYESWQFLFGKDRATGDLAEDAAEVKEVVETPQDEANIEVDDMLNECYTPTFANGDTVFPYETPFVDISTFQQAMPFQPRHEPQPILQEAMPMLPQAMSCQEGQRKRFMGYFVAVICPILYSFAGGCFVAILVLHAGQFCCCMLASFVAVLIVNVVLHVGLLGCYIL</sequence>
<dbReference type="Proteomes" id="UP001062846">
    <property type="component" value="Chromosome 10"/>
</dbReference>
<proteinExistence type="predicted"/>
<accession>A0ACC0M2T7</accession>
<dbReference type="EMBL" id="CM046397">
    <property type="protein sequence ID" value="KAI8534658.1"/>
    <property type="molecule type" value="Genomic_DNA"/>
</dbReference>
<organism evidence="1 2">
    <name type="scientific">Rhododendron molle</name>
    <name type="common">Chinese azalea</name>
    <name type="synonym">Azalea mollis</name>
    <dbReference type="NCBI Taxonomy" id="49168"/>
    <lineage>
        <taxon>Eukaryota</taxon>
        <taxon>Viridiplantae</taxon>
        <taxon>Streptophyta</taxon>
        <taxon>Embryophyta</taxon>
        <taxon>Tracheophyta</taxon>
        <taxon>Spermatophyta</taxon>
        <taxon>Magnoliopsida</taxon>
        <taxon>eudicotyledons</taxon>
        <taxon>Gunneridae</taxon>
        <taxon>Pentapetalae</taxon>
        <taxon>asterids</taxon>
        <taxon>Ericales</taxon>
        <taxon>Ericaceae</taxon>
        <taxon>Ericoideae</taxon>
        <taxon>Rhodoreae</taxon>
        <taxon>Rhododendron</taxon>
    </lineage>
</organism>
<reference evidence="1" key="1">
    <citation type="submission" date="2022-02" db="EMBL/GenBank/DDBJ databases">
        <title>Plant Genome Project.</title>
        <authorList>
            <person name="Zhang R.-G."/>
        </authorList>
    </citation>
    <scope>NUCLEOTIDE SEQUENCE</scope>
    <source>
        <strain evidence="1">AT1</strain>
    </source>
</reference>
<keyword evidence="2" id="KW-1185">Reference proteome</keyword>
<evidence type="ECO:0000313" key="2">
    <source>
        <dbReference type="Proteomes" id="UP001062846"/>
    </source>
</evidence>
<name>A0ACC0M2T7_RHOML</name>
<protein>
    <submittedName>
        <fullName evidence="1">Uncharacterized protein</fullName>
    </submittedName>
</protein>
<comment type="caution">
    <text evidence="1">The sequence shown here is derived from an EMBL/GenBank/DDBJ whole genome shotgun (WGS) entry which is preliminary data.</text>
</comment>
<gene>
    <name evidence="1" type="ORF">RHMOL_Rhmol10G0107100</name>
</gene>
<evidence type="ECO:0000313" key="1">
    <source>
        <dbReference type="EMBL" id="KAI8534658.1"/>
    </source>
</evidence>